<feature type="transmembrane region" description="Helical" evidence="3">
    <location>
        <begin position="179"/>
        <end position="198"/>
    </location>
</feature>
<dbReference type="PROSITE" id="PS50887">
    <property type="entry name" value="GGDEF"/>
    <property type="match status" value="1"/>
</dbReference>
<evidence type="ECO:0000313" key="6">
    <source>
        <dbReference type="Proteomes" id="UP000324159"/>
    </source>
</evidence>
<accession>A0A5D3WPR0</accession>
<comment type="catalytic activity">
    <reaction evidence="2">
        <text>2 GTP = 3',3'-c-di-GMP + 2 diphosphate</text>
        <dbReference type="Rhea" id="RHEA:24898"/>
        <dbReference type="ChEBI" id="CHEBI:33019"/>
        <dbReference type="ChEBI" id="CHEBI:37565"/>
        <dbReference type="ChEBI" id="CHEBI:58805"/>
        <dbReference type="EC" id="2.7.7.65"/>
    </reaction>
</comment>
<feature type="domain" description="GGDEF" evidence="4">
    <location>
        <begin position="248"/>
        <end position="397"/>
    </location>
</feature>
<name>A0A5D3WPR0_9BACT</name>
<keyword evidence="3" id="KW-0812">Transmembrane</keyword>
<feature type="transmembrane region" description="Helical" evidence="3">
    <location>
        <begin position="83"/>
        <end position="99"/>
    </location>
</feature>
<keyword evidence="3" id="KW-0472">Membrane</keyword>
<reference evidence="5 6" key="1">
    <citation type="submission" date="2019-07" db="EMBL/GenBank/DDBJ databases">
        <title>Genomic Encyclopedia of Type Strains, Phase IV (KMG-IV): sequencing the most valuable type-strain genomes for metagenomic binning, comparative biology and taxonomic classification.</title>
        <authorList>
            <person name="Goeker M."/>
        </authorList>
    </citation>
    <scope>NUCLEOTIDE SEQUENCE [LARGE SCALE GENOMIC DNA]</scope>
    <source>
        <strain evidence="5 6">SS015</strain>
    </source>
</reference>
<evidence type="ECO:0000256" key="2">
    <source>
        <dbReference type="ARBA" id="ARBA00034247"/>
    </source>
</evidence>
<dbReference type="Proteomes" id="UP000324159">
    <property type="component" value="Unassembled WGS sequence"/>
</dbReference>
<dbReference type="RefSeq" id="WP_222862822.1">
    <property type="nucleotide sequence ID" value="NZ_VNIB01000001.1"/>
</dbReference>
<protein>
    <recommendedName>
        <fullName evidence="1">diguanylate cyclase</fullName>
        <ecNumber evidence="1">2.7.7.65</ecNumber>
    </recommendedName>
</protein>
<proteinExistence type="predicted"/>
<dbReference type="InterPro" id="IPR050469">
    <property type="entry name" value="Diguanylate_Cyclase"/>
</dbReference>
<keyword evidence="3" id="KW-1133">Transmembrane helix</keyword>
<evidence type="ECO:0000313" key="5">
    <source>
        <dbReference type="EMBL" id="TYP00344.1"/>
    </source>
</evidence>
<feature type="transmembrane region" description="Helical" evidence="3">
    <location>
        <begin position="105"/>
        <end position="128"/>
    </location>
</feature>
<dbReference type="PANTHER" id="PTHR45138:SF9">
    <property type="entry name" value="DIGUANYLATE CYCLASE DGCM-RELATED"/>
    <property type="match status" value="1"/>
</dbReference>
<keyword evidence="6" id="KW-1185">Reference proteome</keyword>
<dbReference type="GO" id="GO:0052621">
    <property type="term" value="F:diguanylate cyclase activity"/>
    <property type="evidence" value="ECO:0007669"/>
    <property type="project" value="UniProtKB-EC"/>
</dbReference>
<dbReference type="SMART" id="SM00267">
    <property type="entry name" value="GGDEF"/>
    <property type="match status" value="1"/>
</dbReference>
<dbReference type="InterPro" id="IPR029787">
    <property type="entry name" value="Nucleotide_cyclase"/>
</dbReference>
<feature type="transmembrane region" description="Helical" evidence="3">
    <location>
        <begin position="205"/>
        <end position="226"/>
    </location>
</feature>
<dbReference type="AlphaFoldDB" id="A0A5D3WPR0"/>
<gene>
    <name evidence="5" type="ORF">EDC39_101511</name>
</gene>
<dbReference type="Pfam" id="PF00990">
    <property type="entry name" value="GGDEF"/>
    <property type="match status" value="1"/>
</dbReference>
<organism evidence="5 6">
    <name type="scientific">Geothermobacter ehrlichii</name>
    <dbReference type="NCBI Taxonomy" id="213224"/>
    <lineage>
        <taxon>Bacteria</taxon>
        <taxon>Pseudomonadati</taxon>
        <taxon>Thermodesulfobacteriota</taxon>
        <taxon>Desulfuromonadia</taxon>
        <taxon>Desulfuromonadales</taxon>
        <taxon>Geothermobacteraceae</taxon>
        <taxon>Geothermobacter</taxon>
    </lineage>
</organism>
<dbReference type="EMBL" id="VNIB01000001">
    <property type="protein sequence ID" value="TYP00344.1"/>
    <property type="molecule type" value="Genomic_DNA"/>
</dbReference>
<dbReference type="InterPro" id="IPR043128">
    <property type="entry name" value="Rev_trsase/Diguanyl_cyclase"/>
</dbReference>
<evidence type="ECO:0000259" key="4">
    <source>
        <dbReference type="PROSITE" id="PS50887"/>
    </source>
</evidence>
<dbReference type="NCBIfam" id="TIGR00254">
    <property type="entry name" value="GGDEF"/>
    <property type="match status" value="1"/>
</dbReference>
<dbReference type="CDD" id="cd01949">
    <property type="entry name" value="GGDEF"/>
    <property type="match status" value="1"/>
</dbReference>
<evidence type="ECO:0000256" key="1">
    <source>
        <dbReference type="ARBA" id="ARBA00012528"/>
    </source>
</evidence>
<dbReference type="GO" id="GO:1902201">
    <property type="term" value="P:negative regulation of bacterial-type flagellum-dependent cell motility"/>
    <property type="evidence" value="ECO:0007669"/>
    <property type="project" value="TreeGrafter"/>
</dbReference>
<dbReference type="SUPFAM" id="SSF55073">
    <property type="entry name" value="Nucleotide cyclase"/>
    <property type="match status" value="1"/>
</dbReference>
<feature type="transmembrane region" description="Helical" evidence="3">
    <location>
        <begin position="149"/>
        <end position="173"/>
    </location>
</feature>
<dbReference type="EC" id="2.7.7.65" evidence="1"/>
<sequence length="398" mass="43622">MLGTLLPVILPLVLLLALLFWPAARVLAAPYLPLLPPLVLAGGFFPAWRFNRGRPALALLLLAATGLVLTFPPAGLAPEQLRPLLSLLLPAGMVLLLLLPERGFFSLSGLLRAGLFSLLWAGALFCLWRQPEKILALLQTEWVQLPAGLGPLPAQPILLGWLLLMVAALFWLWRCPGPIEAALFWTALTGTVGLYWTGPLDMGTWLGLAGLAPCLAIIEMTHGLAFHDELTGLPGRRALNEALNRLAGRYTVAMVDIDHFKGFNDRYGHDVGDQVLKMVGSRLARVDGGGKAYRYGGEEFTLLFAGKSVDAAMPFVEQVRIEVEQAGFVLRRRLQRPRRKPRKPGKRMEQKRLSVTVSIGVAERGKGESPDEVVKRADQALYRAKQGGRNRVCRQGMG</sequence>
<comment type="caution">
    <text evidence="5">The sequence shown here is derived from an EMBL/GenBank/DDBJ whole genome shotgun (WGS) entry which is preliminary data.</text>
</comment>
<feature type="transmembrane region" description="Helical" evidence="3">
    <location>
        <begin position="52"/>
        <end position="71"/>
    </location>
</feature>
<dbReference type="GO" id="GO:0005886">
    <property type="term" value="C:plasma membrane"/>
    <property type="evidence" value="ECO:0007669"/>
    <property type="project" value="TreeGrafter"/>
</dbReference>
<dbReference type="Gene3D" id="3.30.70.270">
    <property type="match status" value="1"/>
</dbReference>
<dbReference type="InterPro" id="IPR000160">
    <property type="entry name" value="GGDEF_dom"/>
</dbReference>
<evidence type="ECO:0000256" key="3">
    <source>
        <dbReference type="SAM" id="Phobius"/>
    </source>
</evidence>
<dbReference type="PANTHER" id="PTHR45138">
    <property type="entry name" value="REGULATORY COMPONENTS OF SENSORY TRANSDUCTION SYSTEM"/>
    <property type="match status" value="1"/>
</dbReference>
<dbReference type="GO" id="GO:0043709">
    <property type="term" value="P:cell adhesion involved in single-species biofilm formation"/>
    <property type="evidence" value="ECO:0007669"/>
    <property type="project" value="TreeGrafter"/>
</dbReference>